<protein>
    <submittedName>
        <fullName evidence="3">Cell surface protein</fullName>
    </submittedName>
</protein>
<evidence type="ECO:0000313" key="3">
    <source>
        <dbReference type="EMBL" id="PNQ72178.1"/>
    </source>
</evidence>
<dbReference type="Pfam" id="PF13181">
    <property type="entry name" value="TPR_8"/>
    <property type="match status" value="2"/>
</dbReference>
<dbReference type="AlphaFoldDB" id="A0A2K1DVV6"/>
<dbReference type="RefSeq" id="WP_103052889.1">
    <property type="nucleotide sequence ID" value="NZ_POWF01000010.1"/>
</dbReference>
<feature type="repeat" description="TPR" evidence="1">
    <location>
        <begin position="215"/>
        <end position="248"/>
    </location>
</feature>
<accession>A0A2K1DVV6</accession>
<feature type="chain" id="PRO_5014466633" evidence="2">
    <location>
        <begin position="24"/>
        <end position="432"/>
    </location>
</feature>
<keyword evidence="1" id="KW-0802">TPR repeat</keyword>
<evidence type="ECO:0000313" key="4">
    <source>
        <dbReference type="Proteomes" id="UP000236641"/>
    </source>
</evidence>
<dbReference type="PROSITE" id="PS50005">
    <property type="entry name" value="TPR"/>
    <property type="match status" value="1"/>
</dbReference>
<evidence type="ECO:0000256" key="1">
    <source>
        <dbReference type="PROSITE-ProRule" id="PRU00339"/>
    </source>
</evidence>
<dbReference type="OrthoDB" id="1399920at2"/>
<dbReference type="InterPro" id="IPR019734">
    <property type="entry name" value="TPR_rpt"/>
</dbReference>
<keyword evidence="2" id="KW-0732">Signal</keyword>
<dbReference type="EMBL" id="POWF01000010">
    <property type="protein sequence ID" value="PNQ72178.1"/>
    <property type="molecule type" value="Genomic_DNA"/>
</dbReference>
<dbReference type="SUPFAM" id="SSF48452">
    <property type="entry name" value="TPR-like"/>
    <property type="match status" value="2"/>
</dbReference>
<organism evidence="3 4">
    <name type="scientific">Hanstruepera neustonica</name>
    <dbReference type="NCBI Taxonomy" id="1445657"/>
    <lineage>
        <taxon>Bacteria</taxon>
        <taxon>Pseudomonadati</taxon>
        <taxon>Bacteroidota</taxon>
        <taxon>Flavobacteriia</taxon>
        <taxon>Flavobacteriales</taxon>
        <taxon>Flavobacteriaceae</taxon>
        <taxon>Hanstruepera</taxon>
    </lineage>
</organism>
<reference evidence="3 4" key="1">
    <citation type="submission" date="2018-01" db="EMBL/GenBank/DDBJ databases">
        <title>The draft genome of Hanstruepera neustonica JCM19743.</title>
        <authorList>
            <person name="He R.-H."/>
            <person name="Du Z.-J."/>
        </authorList>
    </citation>
    <scope>NUCLEOTIDE SEQUENCE [LARGE SCALE GENOMIC DNA]</scope>
    <source>
        <strain evidence="3 4">JCM19743</strain>
    </source>
</reference>
<dbReference type="SMART" id="SM00028">
    <property type="entry name" value="TPR"/>
    <property type="match status" value="3"/>
</dbReference>
<feature type="signal peptide" evidence="2">
    <location>
        <begin position="1"/>
        <end position="23"/>
    </location>
</feature>
<dbReference type="InterPro" id="IPR011990">
    <property type="entry name" value="TPR-like_helical_dom_sf"/>
</dbReference>
<name>A0A2K1DVV6_9FLAO</name>
<dbReference type="Pfam" id="PF13174">
    <property type="entry name" value="TPR_6"/>
    <property type="match status" value="1"/>
</dbReference>
<proteinExistence type="predicted"/>
<keyword evidence="4" id="KW-1185">Reference proteome</keyword>
<dbReference type="Gene3D" id="1.25.40.10">
    <property type="entry name" value="Tetratricopeptide repeat domain"/>
    <property type="match status" value="3"/>
</dbReference>
<sequence>MKTTKLFKLGVLICLLCFSSCNKHLEQVTDANTYNTYLELDENDALQIAKNDLLFWEKKLEKEPNQFPYLAKLAACHSQLFNQTGEIAHLIKAESYLMDVNKRTNYNHAGYLRTLARNYISQHRFKEALTLLEKAVSNGENIQATYKMLFDVQLDLGNVVAAKTYLDRIKDLSDFDYLIRLSKWSDHEGNLDAAIKYMEKATAIAESSNISNTKQWAYTNLADFYGHAGNIQKSYDYYLKALKLNPHDAYAKKGIAWIVFSYERDAEEALRILNSVTQSYQTPDLYLLKADILEYLNQNLEQQAIIDNYVAMVSNEQYGTMYNAYNVELYAEQDASVNTALELAKQEISNRPTPQSYDLLAWSYYQQGNVKKALTIMEDFVVGYTFEPLAMYHLAVIYKANGMEDKANALKPDLESSIYELGPLLERDIKNI</sequence>
<gene>
    <name evidence="3" type="ORF">C1T31_12690</name>
</gene>
<comment type="caution">
    <text evidence="3">The sequence shown here is derived from an EMBL/GenBank/DDBJ whole genome shotgun (WGS) entry which is preliminary data.</text>
</comment>
<dbReference type="Proteomes" id="UP000236641">
    <property type="component" value="Unassembled WGS sequence"/>
</dbReference>
<evidence type="ECO:0000256" key="2">
    <source>
        <dbReference type="SAM" id="SignalP"/>
    </source>
</evidence>
<dbReference type="Pfam" id="PF13374">
    <property type="entry name" value="TPR_10"/>
    <property type="match status" value="1"/>
</dbReference>